<keyword evidence="4" id="KW-1185">Reference proteome</keyword>
<dbReference type="InterPro" id="IPR001853">
    <property type="entry name" value="DSBA-like_thioredoxin_dom"/>
</dbReference>
<name>A0A3R7DZS3_9EURY</name>
<dbReference type="Gene3D" id="3.40.30.10">
    <property type="entry name" value="Glutaredoxin"/>
    <property type="match status" value="1"/>
</dbReference>
<comment type="caution">
    <text evidence="3">The sequence shown here is derived from an EMBL/GenBank/DDBJ whole genome shotgun (WGS) entry which is preliminary data.</text>
</comment>
<protein>
    <submittedName>
        <fullName evidence="3">Putative DsbA family dithiol-disulfide isomerase</fullName>
    </submittedName>
</protein>
<gene>
    <name evidence="3" type="ORF">ATJ93_2370</name>
</gene>
<dbReference type="Pfam" id="PF01323">
    <property type="entry name" value="DSBA"/>
    <property type="match status" value="1"/>
</dbReference>
<dbReference type="PANTHER" id="PTHR13887:SF41">
    <property type="entry name" value="THIOREDOXIN SUPERFAMILY PROTEIN"/>
    <property type="match status" value="1"/>
</dbReference>
<dbReference type="EMBL" id="RAPO01000002">
    <property type="protein sequence ID" value="RKD95512.1"/>
    <property type="molecule type" value="Genomic_DNA"/>
</dbReference>
<feature type="region of interest" description="Disordered" evidence="1">
    <location>
        <begin position="46"/>
        <end position="65"/>
    </location>
</feature>
<dbReference type="RefSeq" id="WP_120244772.1">
    <property type="nucleotide sequence ID" value="NZ_RAPO01000002.1"/>
</dbReference>
<dbReference type="Proteomes" id="UP000283805">
    <property type="component" value="Unassembled WGS sequence"/>
</dbReference>
<feature type="compositionally biased region" description="Basic and acidic residues" evidence="1">
    <location>
        <begin position="54"/>
        <end position="65"/>
    </location>
</feature>
<dbReference type="InterPro" id="IPR036249">
    <property type="entry name" value="Thioredoxin-like_sf"/>
</dbReference>
<dbReference type="SUPFAM" id="SSF52833">
    <property type="entry name" value="Thioredoxin-like"/>
    <property type="match status" value="1"/>
</dbReference>
<dbReference type="OrthoDB" id="359198at2157"/>
<proteinExistence type="predicted"/>
<dbReference type="AlphaFoldDB" id="A0A3R7DZS3"/>
<evidence type="ECO:0000313" key="3">
    <source>
        <dbReference type="EMBL" id="RKD95512.1"/>
    </source>
</evidence>
<dbReference type="GO" id="GO:0016491">
    <property type="term" value="F:oxidoreductase activity"/>
    <property type="evidence" value="ECO:0007669"/>
    <property type="project" value="InterPro"/>
</dbReference>
<reference evidence="3 4" key="1">
    <citation type="submission" date="2018-09" db="EMBL/GenBank/DDBJ databases">
        <title>Genomic Encyclopedia of Archaeal and Bacterial Type Strains, Phase II (KMG-II): from individual species to whole genera.</title>
        <authorList>
            <person name="Goeker M."/>
        </authorList>
    </citation>
    <scope>NUCLEOTIDE SEQUENCE [LARGE SCALE GENOMIC DNA]</scope>
    <source>
        <strain evidence="3 4">DSM 13151</strain>
    </source>
</reference>
<dbReference type="GO" id="GO:0016853">
    <property type="term" value="F:isomerase activity"/>
    <property type="evidence" value="ECO:0007669"/>
    <property type="project" value="UniProtKB-KW"/>
</dbReference>
<evidence type="ECO:0000256" key="1">
    <source>
        <dbReference type="SAM" id="MobiDB-lite"/>
    </source>
</evidence>
<accession>A0A3R7DZS3</accession>
<dbReference type="PANTHER" id="PTHR13887">
    <property type="entry name" value="GLUTATHIONE S-TRANSFERASE KAPPA"/>
    <property type="match status" value="1"/>
</dbReference>
<keyword evidence="3" id="KW-0413">Isomerase</keyword>
<sequence length="209" mass="23509">MSQQTADAVLVYADYVCPFCFLGYESLDRYREGRDEPLTVDWHPFDLRSQQRGPDGEIDHDVDNGKDDEYYEQAKQNVERLANRYNVELDQYIRKDVDSYDAQRVAWRAADAHPGAFEDFHRSVFDALWREGRDIGEQDVLEDLAADAGLPDGFVAETLSDEASADELEAAFTDAQQTGITGVPTFISGEHAARGAVPPEQLERLIEGT</sequence>
<feature type="domain" description="DSBA-like thioredoxin" evidence="2">
    <location>
        <begin position="9"/>
        <end position="206"/>
    </location>
</feature>
<organism evidence="3 4">
    <name type="scientific">Halopiger aswanensis</name>
    <dbReference type="NCBI Taxonomy" id="148449"/>
    <lineage>
        <taxon>Archaea</taxon>
        <taxon>Methanobacteriati</taxon>
        <taxon>Methanobacteriota</taxon>
        <taxon>Stenosarchaea group</taxon>
        <taxon>Halobacteria</taxon>
        <taxon>Halobacteriales</taxon>
        <taxon>Natrialbaceae</taxon>
        <taxon>Halopiger</taxon>
    </lineage>
</organism>
<evidence type="ECO:0000259" key="2">
    <source>
        <dbReference type="Pfam" id="PF01323"/>
    </source>
</evidence>
<evidence type="ECO:0000313" key="4">
    <source>
        <dbReference type="Proteomes" id="UP000283805"/>
    </source>
</evidence>